<dbReference type="InterPro" id="IPR002711">
    <property type="entry name" value="HNH"/>
</dbReference>
<accession>A0A6C0B7F5</accession>
<protein>
    <recommendedName>
        <fullName evidence="2">HNH nuclease domain-containing protein</fullName>
    </recommendedName>
</protein>
<organism evidence="3">
    <name type="scientific">viral metagenome</name>
    <dbReference type="NCBI Taxonomy" id="1070528"/>
    <lineage>
        <taxon>unclassified sequences</taxon>
        <taxon>metagenomes</taxon>
        <taxon>organismal metagenomes</taxon>
    </lineage>
</organism>
<sequence>MKIELLLLAGTIFFIMDTMHDGKYMNQVKSYKKYLKIVGIAFAAYSMYMFIKKNPSESRSMIGHLNGMVRYMPLDKTSKDLFTPFLDTHLVPPQEQRIMASGGDSTTRSVSGTKKKYVAASQQWKCNGCQGTLDAWYEIDHKIRLADGGSNHINNLVALCRNCHGKKTMIENF</sequence>
<dbReference type="GO" id="GO:0004519">
    <property type="term" value="F:endonuclease activity"/>
    <property type="evidence" value="ECO:0007669"/>
    <property type="project" value="InterPro"/>
</dbReference>
<keyword evidence="1" id="KW-0812">Transmembrane</keyword>
<dbReference type="InterPro" id="IPR003615">
    <property type="entry name" value="HNH_nuc"/>
</dbReference>
<dbReference type="SMART" id="SM00507">
    <property type="entry name" value="HNHc"/>
    <property type="match status" value="1"/>
</dbReference>
<keyword evidence="1" id="KW-0472">Membrane</keyword>
<evidence type="ECO:0000313" key="3">
    <source>
        <dbReference type="EMBL" id="QHS88175.1"/>
    </source>
</evidence>
<feature type="transmembrane region" description="Helical" evidence="1">
    <location>
        <begin position="34"/>
        <end position="51"/>
    </location>
</feature>
<dbReference type="CDD" id="cd00085">
    <property type="entry name" value="HNHc"/>
    <property type="match status" value="1"/>
</dbReference>
<evidence type="ECO:0000256" key="1">
    <source>
        <dbReference type="SAM" id="Phobius"/>
    </source>
</evidence>
<dbReference type="Pfam" id="PF01844">
    <property type="entry name" value="HNH"/>
    <property type="match status" value="1"/>
</dbReference>
<feature type="domain" description="HNH nuclease" evidence="2">
    <location>
        <begin position="113"/>
        <end position="165"/>
    </location>
</feature>
<dbReference type="GO" id="GO:0008270">
    <property type="term" value="F:zinc ion binding"/>
    <property type="evidence" value="ECO:0007669"/>
    <property type="project" value="InterPro"/>
</dbReference>
<reference evidence="3" key="1">
    <citation type="journal article" date="2020" name="Nature">
        <title>Giant virus diversity and host interactions through global metagenomics.</title>
        <authorList>
            <person name="Schulz F."/>
            <person name="Roux S."/>
            <person name="Paez-Espino D."/>
            <person name="Jungbluth S."/>
            <person name="Walsh D.A."/>
            <person name="Denef V.J."/>
            <person name="McMahon K.D."/>
            <person name="Konstantinidis K.T."/>
            <person name="Eloe-Fadrosh E.A."/>
            <person name="Kyrpides N.C."/>
            <person name="Woyke T."/>
        </authorList>
    </citation>
    <scope>NUCLEOTIDE SEQUENCE</scope>
    <source>
        <strain evidence="3">GVMAG-M-3300010158-55</strain>
    </source>
</reference>
<dbReference type="AlphaFoldDB" id="A0A6C0B7F5"/>
<keyword evidence="1" id="KW-1133">Transmembrane helix</keyword>
<evidence type="ECO:0000259" key="2">
    <source>
        <dbReference type="SMART" id="SM00507"/>
    </source>
</evidence>
<dbReference type="EMBL" id="MN739094">
    <property type="protein sequence ID" value="QHS88175.1"/>
    <property type="molecule type" value="Genomic_DNA"/>
</dbReference>
<dbReference type="Gene3D" id="1.10.30.50">
    <property type="match status" value="1"/>
</dbReference>
<name>A0A6C0B7F5_9ZZZZ</name>
<dbReference type="GO" id="GO:0003676">
    <property type="term" value="F:nucleic acid binding"/>
    <property type="evidence" value="ECO:0007669"/>
    <property type="project" value="InterPro"/>
</dbReference>
<proteinExistence type="predicted"/>